<dbReference type="GO" id="GO:0044780">
    <property type="term" value="P:bacterial-type flagellum assembly"/>
    <property type="evidence" value="ECO:0007669"/>
    <property type="project" value="UniProtKB-UniRule"/>
</dbReference>
<evidence type="ECO:0000256" key="4">
    <source>
        <dbReference type="HAMAP-Rule" id="MF_01185"/>
    </source>
</evidence>
<comment type="subcellular location">
    <subcellularLocation>
        <location evidence="4">Cytoplasm</location>
    </subcellularLocation>
</comment>
<dbReference type="Pfam" id="PF02623">
    <property type="entry name" value="FliW"/>
    <property type="match status" value="1"/>
</dbReference>
<dbReference type="GO" id="GO:0005737">
    <property type="term" value="C:cytoplasm"/>
    <property type="evidence" value="ECO:0007669"/>
    <property type="project" value="UniProtKB-SubCell"/>
</dbReference>
<dbReference type="EMBL" id="VMRY01000040">
    <property type="protein sequence ID" value="TVT54764.1"/>
    <property type="molecule type" value="Genomic_DNA"/>
</dbReference>
<gene>
    <name evidence="4" type="primary">fliW</name>
    <name evidence="5" type="ORF">FHK82_09645</name>
</gene>
<dbReference type="SUPFAM" id="SSF141457">
    <property type="entry name" value="BH3618-like"/>
    <property type="match status" value="1"/>
</dbReference>
<protein>
    <recommendedName>
        <fullName evidence="4">Flagellar assembly factor FliW</fullName>
    </recommendedName>
</protein>
<evidence type="ECO:0000313" key="5">
    <source>
        <dbReference type="EMBL" id="TVT54764.1"/>
    </source>
</evidence>
<name>A0A558D167_9GAMM</name>
<keyword evidence="1 4" id="KW-0963">Cytoplasm</keyword>
<dbReference type="PANTHER" id="PTHR39190:SF1">
    <property type="entry name" value="FLAGELLAR ASSEMBLY FACTOR FLIW"/>
    <property type="match status" value="1"/>
</dbReference>
<comment type="function">
    <text evidence="4">Acts as an anti-CsrA protein, binds CsrA and prevents it from repressing translation of its target genes, one of which is flagellin. Binds to flagellin and participates in the assembly of the flagellum.</text>
</comment>
<evidence type="ECO:0000313" key="6">
    <source>
        <dbReference type="Proteomes" id="UP000317355"/>
    </source>
</evidence>
<keyword evidence="5" id="KW-0969">Cilium</keyword>
<evidence type="ECO:0000256" key="2">
    <source>
        <dbReference type="ARBA" id="ARBA00022795"/>
    </source>
</evidence>
<sequence>MRIESSLFGPQVCESETQITFPNGIPGFEESRVFQLFHQDETAVVGYLQSVDDPDLTFSVLSPDSFNIYYEFTLSDEELALLHLEQVEDLVLLVIVYRNNIEEQKERLAGVGVNANFMAPLVVNAQSRIGFQKILGKAERKITIKSD</sequence>
<dbReference type="InterPro" id="IPR024046">
    <property type="entry name" value="Flagellar_assmbl_FliW_dom_sf"/>
</dbReference>
<comment type="caution">
    <text evidence="5">The sequence shown here is derived from an EMBL/GenBank/DDBJ whole genome shotgun (WGS) entry which is preliminary data.</text>
</comment>
<dbReference type="Gene3D" id="2.30.290.10">
    <property type="entry name" value="BH3618-like"/>
    <property type="match status" value="1"/>
</dbReference>
<dbReference type="PANTHER" id="PTHR39190">
    <property type="entry name" value="FLAGELLAR ASSEMBLY FACTOR FLIW"/>
    <property type="match status" value="1"/>
</dbReference>
<evidence type="ECO:0000256" key="1">
    <source>
        <dbReference type="ARBA" id="ARBA00022490"/>
    </source>
</evidence>
<evidence type="ECO:0000256" key="3">
    <source>
        <dbReference type="ARBA" id="ARBA00022845"/>
    </source>
</evidence>
<organism evidence="5 6">
    <name type="scientific">Sedimenticola thiotaurini</name>
    <dbReference type="NCBI Taxonomy" id="1543721"/>
    <lineage>
        <taxon>Bacteria</taxon>
        <taxon>Pseudomonadati</taxon>
        <taxon>Pseudomonadota</taxon>
        <taxon>Gammaproteobacteria</taxon>
        <taxon>Chromatiales</taxon>
        <taxon>Sedimenticolaceae</taxon>
        <taxon>Sedimenticola</taxon>
    </lineage>
</organism>
<keyword evidence="5" id="KW-0282">Flagellum</keyword>
<keyword evidence="4" id="KW-0143">Chaperone</keyword>
<dbReference type="GO" id="GO:0006417">
    <property type="term" value="P:regulation of translation"/>
    <property type="evidence" value="ECO:0007669"/>
    <property type="project" value="UniProtKB-KW"/>
</dbReference>
<reference evidence="5 6" key="1">
    <citation type="submission" date="2019-07" db="EMBL/GenBank/DDBJ databases">
        <title>The pathways for chlorine oxyanion respiration interact through the shared metabolite chlorate.</title>
        <authorList>
            <person name="Barnum T.P."/>
            <person name="Cheng Y."/>
            <person name="Hill K.A."/>
            <person name="Lucas L.N."/>
            <person name="Carlson H.K."/>
            <person name="Coates J.D."/>
        </authorList>
    </citation>
    <scope>NUCLEOTIDE SEQUENCE [LARGE SCALE GENOMIC DNA]</scope>
    <source>
        <strain evidence="5">BK-3</strain>
    </source>
</reference>
<keyword evidence="5" id="KW-0966">Cell projection</keyword>
<keyword evidence="3 4" id="KW-0810">Translation regulation</keyword>
<dbReference type="Proteomes" id="UP000317355">
    <property type="component" value="Unassembled WGS sequence"/>
</dbReference>
<dbReference type="HAMAP" id="MF_01185">
    <property type="entry name" value="FliW"/>
    <property type="match status" value="1"/>
</dbReference>
<dbReference type="InterPro" id="IPR003775">
    <property type="entry name" value="Flagellar_assembly_factor_FliW"/>
</dbReference>
<keyword evidence="2 4" id="KW-1005">Bacterial flagellum biogenesis</keyword>
<comment type="subunit">
    <text evidence="4">Interacts with translational regulator CsrA and flagellin(s).</text>
</comment>
<comment type="similarity">
    <text evidence="4">Belongs to the FliW family.</text>
</comment>
<accession>A0A558D167</accession>
<dbReference type="AlphaFoldDB" id="A0A558D167"/>
<proteinExistence type="inferred from homology"/>